<evidence type="ECO:0008006" key="4">
    <source>
        <dbReference type="Google" id="ProtNLM"/>
    </source>
</evidence>
<keyword evidence="1" id="KW-0472">Membrane</keyword>
<name>A0ABR7KXU1_9SPHI</name>
<protein>
    <recommendedName>
        <fullName evidence="4">Mercuric ion transport protein</fullName>
    </recommendedName>
</protein>
<comment type="caution">
    <text evidence="2">The sequence shown here is derived from an EMBL/GenBank/DDBJ whole genome shotgun (WGS) entry which is preliminary data.</text>
</comment>
<feature type="transmembrane region" description="Helical" evidence="1">
    <location>
        <begin position="20"/>
        <end position="44"/>
    </location>
</feature>
<dbReference type="Gene3D" id="1.10.287.910">
    <property type="entry name" value="bacterial mercury transporter, merf"/>
    <property type="match status" value="1"/>
</dbReference>
<dbReference type="EMBL" id="JACRYL010000029">
    <property type="protein sequence ID" value="MBC6112896.1"/>
    <property type="molecule type" value="Genomic_DNA"/>
</dbReference>
<evidence type="ECO:0000313" key="2">
    <source>
        <dbReference type="EMBL" id="MBC6112896.1"/>
    </source>
</evidence>
<organism evidence="2 3">
    <name type="scientific">Pedobacter fastidiosus</name>
    <dbReference type="NCBI Taxonomy" id="2765361"/>
    <lineage>
        <taxon>Bacteria</taxon>
        <taxon>Pseudomonadati</taxon>
        <taxon>Bacteroidota</taxon>
        <taxon>Sphingobacteriia</taxon>
        <taxon>Sphingobacteriales</taxon>
        <taxon>Sphingobacteriaceae</taxon>
        <taxon>Pedobacter</taxon>
    </lineage>
</organism>
<proteinExistence type="predicted"/>
<evidence type="ECO:0000313" key="3">
    <source>
        <dbReference type="Proteomes" id="UP000652755"/>
    </source>
</evidence>
<keyword evidence="3" id="KW-1185">Reference proteome</keyword>
<keyword evidence="1" id="KW-0812">Transmembrane</keyword>
<sequence length="91" mass="10141">MLDQINNEEIVKGKSWPKKIGWLGISLCVLCCALPVIGGLVGITSLTVLSFYLEKIGMIALGISAFFFWYAWYKKNKKSKTCAVDCDCKTK</sequence>
<dbReference type="RefSeq" id="WP_187073313.1">
    <property type="nucleotide sequence ID" value="NZ_JACRYL010000029.1"/>
</dbReference>
<reference evidence="2 3" key="1">
    <citation type="submission" date="2020-08" db="EMBL/GenBank/DDBJ databases">
        <authorList>
            <person name="Sun Q."/>
            <person name="Inoue M."/>
        </authorList>
    </citation>
    <scope>NUCLEOTIDE SEQUENCE [LARGE SCALE GENOMIC DNA]</scope>
    <source>
        <strain evidence="2 3">CCM 8938</strain>
    </source>
</reference>
<gene>
    <name evidence="2" type="ORF">H7U22_20940</name>
</gene>
<evidence type="ECO:0000256" key="1">
    <source>
        <dbReference type="SAM" id="Phobius"/>
    </source>
</evidence>
<feature type="transmembrane region" description="Helical" evidence="1">
    <location>
        <begin position="56"/>
        <end position="73"/>
    </location>
</feature>
<accession>A0ABR7KXU1</accession>
<keyword evidence="1" id="KW-1133">Transmembrane helix</keyword>
<dbReference type="Proteomes" id="UP000652755">
    <property type="component" value="Unassembled WGS sequence"/>
</dbReference>